<dbReference type="Proteomes" id="UP000275225">
    <property type="component" value="Unassembled WGS sequence"/>
</dbReference>
<comment type="caution">
    <text evidence="5">The sequence shown here is derived from an EMBL/GenBank/DDBJ whole genome shotgun (WGS) entry which is preliminary data.</text>
</comment>
<dbReference type="Pfam" id="PF07987">
    <property type="entry name" value="DUF1775"/>
    <property type="match status" value="1"/>
</dbReference>
<gene>
    <name evidence="5" type="ORF">EHW97_03835</name>
</gene>
<accession>A0A3N6ZGW3</accession>
<keyword evidence="2" id="KW-1133">Transmembrane helix</keyword>
<reference evidence="5 6" key="1">
    <citation type="submission" date="2018-11" db="EMBL/GenBank/DDBJ databases">
        <authorList>
            <person name="Li F."/>
        </authorList>
    </citation>
    <scope>NUCLEOTIDE SEQUENCE [LARGE SCALE GENOMIC DNA]</scope>
    <source>
        <strain evidence="5 6">YS17T</strain>
    </source>
</reference>
<evidence type="ECO:0000259" key="4">
    <source>
        <dbReference type="Pfam" id="PF07987"/>
    </source>
</evidence>
<feature type="region of interest" description="Disordered" evidence="1">
    <location>
        <begin position="158"/>
        <end position="201"/>
    </location>
</feature>
<keyword evidence="3" id="KW-0732">Signal</keyword>
<feature type="transmembrane region" description="Helical" evidence="2">
    <location>
        <begin position="202"/>
        <end position="223"/>
    </location>
</feature>
<dbReference type="OrthoDB" id="9810871at2"/>
<feature type="compositionally biased region" description="Acidic residues" evidence="1">
    <location>
        <begin position="185"/>
        <end position="197"/>
    </location>
</feature>
<feature type="domain" description="YncI copper-binding" evidence="4">
    <location>
        <begin position="29"/>
        <end position="173"/>
    </location>
</feature>
<sequence>MRTLRSRAALVGGTTLALLVAGAGAASAHVTVTPSTTAAGSYSVLTFAFGHGCGESPTTQVAIDIPDEIVTVTPTINPNWDVEKVMETLDEPVDDGHGGQYTERVDQVVYTAKSPVPDGLRDTLALSLQLPGEEGDKLVFPVIQSCEEGENAWIQTYEDGEPEPDSPAPFIELTASEGDGHGGESADDAAADPEDGSDTSGVAGWIGVVLGALGLAAGGTALVRTRRSS</sequence>
<evidence type="ECO:0000256" key="1">
    <source>
        <dbReference type="SAM" id="MobiDB-lite"/>
    </source>
</evidence>
<protein>
    <submittedName>
        <fullName evidence="5">DUF1775 domain-containing protein</fullName>
    </submittedName>
</protein>
<keyword evidence="2" id="KW-0472">Membrane</keyword>
<evidence type="ECO:0000313" key="6">
    <source>
        <dbReference type="Proteomes" id="UP000275225"/>
    </source>
</evidence>
<dbReference type="AlphaFoldDB" id="A0A3N6ZGW3"/>
<name>A0A3N6ZGW3_9ACTN</name>
<evidence type="ECO:0000256" key="2">
    <source>
        <dbReference type="SAM" id="Phobius"/>
    </source>
</evidence>
<feature type="signal peptide" evidence="3">
    <location>
        <begin position="1"/>
        <end position="28"/>
    </location>
</feature>
<dbReference type="Gene3D" id="2.60.40.2230">
    <property type="entry name" value="Uncharacterised protein YcnI-like PF07987, DUF1775"/>
    <property type="match status" value="1"/>
</dbReference>
<dbReference type="RefSeq" id="WP_124235835.1">
    <property type="nucleotide sequence ID" value="NZ_JBHUFI010000009.1"/>
</dbReference>
<dbReference type="EMBL" id="RQJX01000003">
    <property type="protein sequence ID" value="RQN09381.1"/>
    <property type="molecule type" value="Genomic_DNA"/>
</dbReference>
<feature type="chain" id="PRO_5017968005" evidence="3">
    <location>
        <begin position="29"/>
        <end position="229"/>
    </location>
</feature>
<dbReference type="CDD" id="cd08545">
    <property type="entry name" value="YcnI_like"/>
    <property type="match status" value="1"/>
</dbReference>
<proteinExistence type="predicted"/>
<keyword evidence="2" id="KW-0812">Transmembrane</keyword>
<organism evidence="5 6">
    <name type="scientific">Aeromicrobium camelliae</name>
    <dbReference type="NCBI Taxonomy" id="1538144"/>
    <lineage>
        <taxon>Bacteria</taxon>
        <taxon>Bacillati</taxon>
        <taxon>Actinomycetota</taxon>
        <taxon>Actinomycetes</taxon>
        <taxon>Propionibacteriales</taxon>
        <taxon>Nocardioidaceae</taxon>
        <taxon>Aeromicrobium</taxon>
    </lineage>
</organism>
<evidence type="ECO:0000313" key="5">
    <source>
        <dbReference type="EMBL" id="RQN09381.1"/>
    </source>
</evidence>
<dbReference type="InterPro" id="IPR038507">
    <property type="entry name" value="YcnI-like_sf"/>
</dbReference>
<keyword evidence="6" id="KW-1185">Reference proteome</keyword>
<evidence type="ECO:0000256" key="3">
    <source>
        <dbReference type="SAM" id="SignalP"/>
    </source>
</evidence>
<dbReference type="InterPro" id="IPR012533">
    <property type="entry name" value="YcnI-copper_dom"/>
</dbReference>